<evidence type="ECO:0000256" key="7">
    <source>
        <dbReference type="PROSITE-ProRule" id="PRU01240"/>
    </source>
</evidence>
<organism evidence="12 13">
    <name type="scientific">Actinidia chinensis var. chinensis</name>
    <name type="common">Chinese soft-hair kiwi</name>
    <dbReference type="NCBI Taxonomy" id="1590841"/>
    <lineage>
        <taxon>Eukaryota</taxon>
        <taxon>Viridiplantae</taxon>
        <taxon>Streptophyta</taxon>
        <taxon>Embryophyta</taxon>
        <taxon>Tracheophyta</taxon>
        <taxon>Spermatophyta</taxon>
        <taxon>Magnoliopsida</taxon>
        <taxon>eudicotyledons</taxon>
        <taxon>Gunneridae</taxon>
        <taxon>Pentapetalae</taxon>
        <taxon>asterids</taxon>
        <taxon>Ericales</taxon>
        <taxon>Actinidiaceae</taxon>
        <taxon>Actinidia</taxon>
    </lineage>
</organism>
<dbReference type="OrthoDB" id="206201at2759"/>
<dbReference type="InterPro" id="IPR045051">
    <property type="entry name" value="SBT"/>
</dbReference>
<evidence type="ECO:0000256" key="4">
    <source>
        <dbReference type="ARBA" id="ARBA00022801"/>
    </source>
</evidence>
<name>A0A2R6P3P8_ACTCC</name>
<evidence type="ECO:0000256" key="1">
    <source>
        <dbReference type="ARBA" id="ARBA00011073"/>
    </source>
</evidence>
<reference evidence="13" key="2">
    <citation type="journal article" date="2018" name="BMC Genomics">
        <title>A manually annotated Actinidia chinensis var. chinensis (kiwifruit) genome highlights the challenges associated with draft genomes and gene prediction in plants.</title>
        <authorList>
            <person name="Pilkington S.M."/>
            <person name="Crowhurst R."/>
            <person name="Hilario E."/>
            <person name="Nardozza S."/>
            <person name="Fraser L."/>
            <person name="Peng Y."/>
            <person name="Gunaseelan K."/>
            <person name="Simpson R."/>
            <person name="Tahir J."/>
            <person name="Deroles S.C."/>
            <person name="Templeton K."/>
            <person name="Luo Z."/>
            <person name="Davy M."/>
            <person name="Cheng C."/>
            <person name="McNeilage M."/>
            <person name="Scaglione D."/>
            <person name="Liu Y."/>
            <person name="Zhang Q."/>
            <person name="Datson P."/>
            <person name="De Silva N."/>
            <person name="Gardiner S.E."/>
            <person name="Bassett H."/>
            <person name="Chagne D."/>
            <person name="McCallum J."/>
            <person name="Dzierzon H."/>
            <person name="Deng C."/>
            <person name="Wang Y.Y."/>
            <person name="Barron L."/>
            <person name="Manako K."/>
            <person name="Bowen J."/>
            <person name="Foster T.M."/>
            <person name="Erridge Z.A."/>
            <person name="Tiffin H."/>
            <person name="Waite C.N."/>
            <person name="Davies K.M."/>
            <person name="Grierson E.P."/>
            <person name="Laing W.A."/>
            <person name="Kirk R."/>
            <person name="Chen X."/>
            <person name="Wood M."/>
            <person name="Montefiori M."/>
            <person name="Brummell D.A."/>
            <person name="Schwinn K.E."/>
            <person name="Catanach A."/>
            <person name="Fullerton C."/>
            <person name="Li D."/>
            <person name="Meiyalaghan S."/>
            <person name="Nieuwenhuizen N."/>
            <person name="Read N."/>
            <person name="Prakash R."/>
            <person name="Hunter D."/>
            <person name="Zhang H."/>
            <person name="McKenzie M."/>
            <person name="Knabel M."/>
            <person name="Harris A."/>
            <person name="Allan A.C."/>
            <person name="Gleave A."/>
            <person name="Chen A."/>
            <person name="Janssen B.J."/>
            <person name="Plunkett B."/>
            <person name="Ampomah-Dwamena C."/>
            <person name="Voogd C."/>
            <person name="Leif D."/>
            <person name="Lafferty D."/>
            <person name="Souleyre E.J.F."/>
            <person name="Varkonyi-Gasic E."/>
            <person name="Gambi F."/>
            <person name="Hanley J."/>
            <person name="Yao J.L."/>
            <person name="Cheung J."/>
            <person name="David K.M."/>
            <person name="Warren B."/>
            <person name="Marsh K."/>
            <person name="Snowden K.C."/>
            <person name="Lin-Wang K."/>
            <person name="Brian L."/>
            <person name="Martinez-Sanchez M."/>
            <person name="Wang M."/>
            <person name="Ileperuma N."/>
            <person name="Macnee N."/>
            <person name="Campin R."/>
            <person name="McAtee P."/>
            <person name="Drummond R.S.M."/>
            <person name="Espley R.V."/>
            <person name="Ireland H.S."/>
            <person name="Wu R."/>
            <person name="Atkinson R.G."/>
            <person name="Karunairetnam S."/>
            <person name="Bulley S."/>
            <person name="Chunkath S."/>
            <person name="Hanley Z."/>
            <person name="Storey R."/>
            <person name="Thrimawithana A.H."/>
            <person name="Thomson S."/>
            <person name="David C."/>
            <person name="Testolin R."/>
            <person name="Huang H."/>
            <person name="Hellens R.P."/>
            <person name="Schaffer R.J."/>
        </authorList>
    </citation>
    <scope>NUCLEOTIDE SEQUENCE [LARGE SCALE GENOMIC DNA]</scope>
    <source>
        <strain evidence="13">cv. Red5</strain>
    </source>
</reference>
<evidence type="ECO:0000313" key="13">
    <source>
        <dbReference type="Proteomes" id="UP000241394"/>
    </source>
</evidence>
<dbReference type="Pfam" id="PF00082">
    <property type="entry name" value="Peptidase_S8"/>
    <property type="match status" value="1"/>
</dbReference>
<dbReference type="InterPro" id="IPR015500">
    <property type="entry name" value="Peptidase_S8_subtilisin-rel"/>
</dbReference>
<dbReference type="InterPro" id="IPR041469">
    <property type="entry name" value="Subtilisin-like_FN3"/>
</dbReference>
<reference evidence="12 13" key="1">
    <citation type="submission" date="2017-07" db="EMBL/GenBank/DDBJ databases">
        <title>An improved, manually edited Actinidia chinensis var. chinensis (kiwifruit) genome highlights the challenges associated with draft genomes and gene prediction in plants.</title>
        <authorList>
            <person name="Pilkington S."/>
            <person name="Crowhurst R."/>
            <person name="Hilario E."/>
            <person name="Nardozza S."/>
            <person name="Fraser L."/>
            <person name="Peng Y."/>
            <person name="Gunaseelan K."/>
            <person name="Simpson R."/>
            <person name="Tahir J."/>
            <person name="Deroles S."/>
            <person name="Templeton K."/>
            <person name="Luo Z."/>
            <person name="Davy M."/>
            <person name="Cheng C."/>
            <person name="Mcneilage M."/>
            <person name="Scaglione D."/>
            <person name="Liu Y."/>
            <person name="Zhang Q."/>
            <person name="Datson P."/>
            <person name="De Silva N."/>
            <person name="Gardiner S."/>
            <person name="Bassett H."/>
            <person name="Chagne D."/>
            <person name="Mccallum J."/>
            <person name="Dzierzon H."/>
            <person name="Deng C."/>
            <person name="Wang Y.-Y."/>
            <person name="Barron N."/>
            <person name="Manako K."/>
            <person name="Bowen J."/>
            <person name="Foster T."/>
            <person name="Erridge Z."/>
            <person name="Tiffin H."/>
            <person name="Waite C."/>
            <person name="Davies K."/>
            <person name="Grierson E."/>
            <person name="Laing W."/>
            <person name="Kirk R."/>
            <person name="Chen X."/>
            <person name="Wood M."/>
            <person name="Montefiori M."/>
            <person name="Brummell D."/>
            <person name="Schwinn K."/>
            <person name="Catanach A."/>
            <person name="Fullerton C."/>
            <person name="Li D."/>
            <person name="Meiyalaghan S."/>
            <person name="Nieuwenhuizen N."/>
            <person name="Read N."/>
            <person name="Prakash R."/>
            <person name="Hunter D."/>
            <person name="Zhang H."/>
            <person name="Mckenzie M."/>
            <person name="Knabel M."/>
            <person name="Harris A."/>
            <person name="Allan A."/>
            <person name="Chen A."/>
            <person name="Janssen B."/>
            <person name="Plunkett B."/>
            <person name="Dwamena C."/>
            <person name="Voogd C."/>
            <person name="Leif D."/>
            <person name="Lafferty D."/>
            <person name="Souleyre E."/>
            <person name="Varkonyi-Gasic E."/>
            <person name="Gambi F."/>
            <person name="Hanley J."/>
            <person name="Yao J.-L."/>
            <person name="Cheung J."/>
            <person name="David K."/>
            <person name="Warren B."/>
            <person name="Marsh K."/>
            <person name="Snowden K."/>
            <person name="Lin-Wang K."/>
            <person name="Brian L."/>
            <person name="Martinez-Sanchez M."/>
            <person name="Wang M."/>
            <person name="Ileperuma N."/>
            <person name="Macnee N."/>
            <person name="Campin R."/>
            <person name="Mcatee P."/>
            <person name="Drummond R."/>
            <person name="Espley R."/>
            <person name="Ireland H."/>
            <person name="Wu R."/>
            <person name="Atkinson R."/>
            <person name="Karunairetnam S."/>
            <person name="Bulley S."/>
            <person name="Chunkath S."/>
            <person name="Hanley Z."/>
            <person name="Storey R."/>
            <person name="Thrimawithana A."/>
            <person name="Thomson S."/>
            <person name="David C."/>
            <person name="Testolin R."/>
        </authorList>
    </citation>
    <scope>NUCLEOTIDE SEQUENCE [LARGE SCALE GENOMIC DNA]</scope>
    <source>
        <strain evidence="13">cv. Red5</strain>
        <tissue evidence="12">Young leaf</tissue>
    </source>
</reference>
<dbReference type="STRING" id="1590841.A0A2R6P3P8"/>
<feature type="active site" description="Charge relay system" evidence="6 7">
    <location>
        <position position="219"/>
    </location>
</feature>
<dbReference type="PRINTS" id="PR00723">
    <property type="entry name" value="SUBTILISIN"/>
</dbReference>
<accession>A0A2R6P3P8</accession>
<evidence type="ECO:0000259" key="10">
    <source>
        <dbReference type="Pfam" id="PF05922"/>
    </source>
</evidence>
<evidence type="ECO:0000256" key="8">
    <source>
        <dbReference type="SAM" id="Phobius"/>
    </source>
</evidence>
<dbReference type="Proteomes" id="UP000241394">
    <property type="component" value="Chromosome LG29"/>
</dbReference>
<dbReference type="CDD" id="cd04852">
    <property type="entry name" value="Peptidases_S8_3"/>
    <property type="match status" value="1"/>
</dbReference>
<evidence type="ECO:0000259" key="11">
    <source>
        <dbReference type="Pfam" id="PF17766"/>
    </source>
</evidence>
<dbReference type="InterPro" id="IPR022398">
    <property type="entry name" value="Peptidase_S8_His-AS"/>
</dbReference>
<dbReference type="Pfam" id="PF17766">
    <property type="entry name" value="fn3_6"/>
    <property type="match status" value="1"/>
</dbReference>
<dbReference type="AlphaFoldDB" id="A0A2R6P3P8"/>
<feature type="domain" description="Inhibitor I9" evidence="10">
    <location>
        <begin position="51"/>
        <end position="126"/>
    </location>
</feature>
<keyword evidence="3" id="KW-0732">Signal</keyword>
<protein>
    <submittedName>
        <fullName evidence="12">Cucumisin like</fullName>
    </submittedName>
</protein>
<evidence type="ECO:0000256" key="6">
    <source>
        <dbReference type="PIRSR" id="PIRSR615500-1"/>
    </source>
</evidence>
<keyword evidence="8" id="KW-0812">Transmembrane</keyword>
<dbReference type="EMBL" id="NKQK01000029">
    <property type="protein sequence ID" value="PSR84910.1"/>
    <property type="molecule type" value="Genomic_DNA"/>
</dbReference>
<keyword evidence="13" id="KW-1185">Reference proteome</keyword>
<sequence>MEAIHTHRNNHKANSMARKIPNVFWLLILVFSCIILIGNTKASDGDAREAYIVYMGDLPKGDFSSPSLHTSMLQQVLGSNAPESLLYSYKKSFNGFVAMLTEEEKLRIAGMDGVVSVFSNERKQLHTTRSWDFIGFSQQVQRATIESDIVIGVFDTGIWPESDSFKDEGFGPPPSKWKGICQTASNFTCNNKIIGARFYRTDGLFKEDDLRSPRDTNGHGTHCASTAAGGLVAMASLYGFGKGTARGGVPGARIAVYKICWSDGCHDADILAAFDDAIADGVDIVSFSVGGTSINTFEPHNMYPMIYAGNAPNTTGNFTGLSSRFCSRNSLDANLVRGKIVLCDSLTNGRPPLVAGAAGVVMQDTSFQDYAFSFPLPATHVGVNDGSSISEYVNLTSNPTATIFKSYEANETLAPFVASFSSRGPNRITKDVLKPDLTAPGVDILAAWSLVSPVTRVKEDRRRVPYNIISGTSMSCPHASAVAAYIKSFNPSWSPAAIKSAMMTTAFPLSVATSPEAEFAYGAGHINPLKAVNPGLVYDSESIDYIKFLCGQGYSTKSLQLVSGDNSTCSGVINGTVWDLNLPSFALSTMSLKSFSQTFKRTITNVGLPSSTYKATVTAPQALKINVEPSVLTFTSLGQKLSFVVKVEGTIGRTVVSASLVWDDGTHRVRSPIVVYASS</sequence>
<dbReference type="PROSITE" id="PS51892">
    <property type="entry name" value="SUBTILASE"/>
    <property type="match status" value="1"/>
</dbReference>
<dbReference type="InterPro" id="IPR010259">
    <property type="entry name" value="S8pro/Inhibitor_I9"/>
</dbReference>
<evidence type="ECO:0000313" key="12">
    <source>
        <dbReference type="EMBL" id="PSR84910.1"/>
    </source>
</evidence>
<dbReference type="InterPro" id="IPR023828">
    <property type="entry name" value="Peptidase_S8_Ser-AS"/>
</dbReference>
<comment type="similarity">
    <text evidence="1 7">Belongs to the peptidase S8 family.</text>
</comment>
<dbReference type="PROSITE" id="PS00137">
    <property type="entry name" value="SUBTILASE_HIS"/>
    <property type="match status" value="1"/>
</dbReference>
<evidence type="ECO:0000259" key="9">
    <source>
        <dbReference type="Pfam" id="PF00082"/>
    </source>
</evidence>
<dbReference type="SUPFAM" id="SSF52743">
    <property type="entry name" value="Subtilisin-like"/>
    <property type="match status" value="1"/>
</dbReference>
<dbReference type="InterPro" id="IPR000209">
    <property type="entry name" value="Peptidase_S8/S53_dom"/>
</dbReference>
<feature type="transmembrane region" description="Helical" evidence="8">
    <location>
        <begin position="20"/>
        <end position="38"/>
    </location>
</feature>
<dbReference type="Pfam" id="PF05922">
    <property type="entry name" value="Inhibitor_I9"/>
    <property type="match status" value="1"/>
</dbReference>
<keyword evidence="4 7" id="KW-0378">Hydrolase</keyword>
<dbReference type="InParanoid" id="A0A2R6P3P8"/>
<dbReference type="InterPro" id="IPR037045">
    <property type="entry name" value="S8pro/Inhibitor_I9_sf"/>
</dbReference>
<dbReference type="GO" id="GO:0006508">
    <property type="term" value="P:proteolysis"/>
    <property type="evidence" value="ECO:0007669"/>
    <property type="project" value="UniProtKB-KW"/>
</dbReference>
<dbReference type="OMA" id="MGNPPKV"/>
<keyword evidence="5 7" id="KW-0720">Serine protease</keyword>
<gene>
    <name evidence="12" type="ORF">CEY00_Acc32887</name>
</gene>
<dbReference type="Gene3D" id="2.60.40.2310">
    <property type="match status" value="1"/>
</dbReference>
<feature type="domain" description="Peptidase S8/S53" evidence="9">
    <location>
        <begin position="147"/>
        <end position="524"/>
    </location>
</feature>
<dbReference type="PANTHER" id="PTHR10795">
    <property type="entry name" value="PROPROTEIN CONVERTASE SUBTILISIN/KEXIN"/>
    <property type="match status" value="1"/>
</dbReference>
<keyword evidence="8" id="KW-1133">Transmembrane helix</keyword>
<dbReference type="GO" id="GO:0004252">
    <property type="term" value="F:serine-type endopeptidase activity"/>
    <property type="evidence" value="ECO:0007669"/>
    <property type="project" value="UniProtKB-UniRule"/>
</dbReference>
<dbReference type="Gramene" id="PSR84910">
    <property type="protein sequence ID" value="PSR84910"/>
    <property type="gene ID" value="CEY00_Acc32887"/>
</dbReference>
<dbReference type="InterPro" id="IPR036852">
    <property type="entry name" value="Peptidase_S8/S53_dom_sf"/>
</dbReference>
<keyword evidence="8" id="KW-0472">Membrane</keyword>
<evidence type="ECO:0000256" key="3">
    <source>
        <dbReference type="ARBA" id="ARBA00022729"/>
    </source>
</evidence>
<evidence type="ECO:0000256" key="5">
    <source>
        <dbReference type="ARBA" id="ARBA00022825"/>
    </source>
</evidence>
<feature type="active site" description="Charge relay system" evidence="6 7">
    <location>
        <position position="473"/>
    </location>
</feature>
<dbReference type="PROSITE" id="PS00138">
    <property type="entry name" value="SUBTILASE_SER"/>
    <property type="match status" value="1"/>
</dbReference>
<dbReference type="Gene3D" id="3.40.50.200">
    <property type="entry name" value="Peptidase S8/S53 domain"/>
    <property type="match status" value="1"/>
</dbReference>
<feature type="domain" description="Subtilisin-like protease fibronectin type-III" evidence="11">
    <location>
        <begin position="579"/>
        <end position="675"/>
    </location>
</feature>
<comment type="caution">
    <text evidence="12">The sequence shown here is derived from an EMBL/GenBank/DDBJ whole genome shotgun (WGS) entry which is preliminary data.</text>
</comment>
<dbReference type="InterPro" id="IPR034197">
    <property type="entry name" value="Peptidases_S8_3"/>
</dbReference>
<dbReference type="Gene3D" id="3.30.70.80">
    <property type="entry name" value="Peptidase S8 propeptide/proteinase inhibitor I9"/>
    <property type="match status" value="1"/>
</dbReference>
<proteinExistence type="inferred from homology"/>
<keyword evidence="2 7" id="KW-0645">Protease</keyword>
<feature type="active site" description="Charge relay system" evidence="6 7">
    <location>
        <position position="155"/>
    </location>
</feature>
<evidence type="ECO:0000256" key="2">
    <source>
        <dbReference type="ARBA" id="ARBA00022670"/>
    </source>
</evidence>